<evidence type="ECO:0000313" key="2">
    <source>
        <dbReference type="EMBL" id="MEB3103508.1"/>
    </source>
</evidence>
<comment type="caution">
    <text evidence="2">The sequence shown here is derived from an EMBL/GenBank/DDBJ whole genome shotgun (WGS) entry which is preliminary data.</text>
</comment>
<dbReference type="EMBL" id="JAYJLD010000037">
    <property type="protein sequence ID" value="MEB3103508.1"/>
    <property type="molecule type" value="Genomic_DNA"/>
</dbReference>
<evidence type="ECO:0000256" key="1">
    <source>
        <dbReference type="SAM" id="Phobius"/>
    </source>
</evidence>
<accession>A0ABU5ZLX0</accession>
<dbReference type="RefSeq" id="WP_371755633.1">
    <property type="nucleotide sequence ID" value="NZ_JAYJLD010000037.1"/>
</dbReference>
<protein>
    <submittedName>
        <fullName evidence="2">Copper transporter</fullName>
    </submittedName>
</protein>
<dbReference type="Proteomes" id="UP001310386">
    <property type="component" value="Unassembled WGS sequence"/>
</dbReference>
<feature type="transmembrane region" description="Helical" evidence="1">
    <location>
        <begin position="6"/>
        <end position="28"/>
    </location>
</feature>
<dbReference type="InterPro" id="IPR021522">
    <property type="entry name" value="MctB"/>
</dbReference>
<sequence length="216" mass="24364">MLTSKYHIASLIAIFIALGIGILLGGTLGQQWMHETEQNLVKILVEKYDRQVSQNQLLQKQIVSLQMMNQSEPILENKKIVWIRPSSVKNEMLQIIMKSAGADWSEQNAEKLQAYWNAGEADTLQVFWSTETGGVPPPDIIVISDPKAAKYAARWYGNDGGSAQVSGSVPKVIDMSAYKLELTEPKQIVDFILYLKKIIREESHEAFSYYHYTGVE</sequence>
<keyword evidence="1" id="KW-0472">Membrane</keyword>
<evidence type="ECO:0000313" key="3">
    <source>
        <dbReference type="Proteomes" id="UP001310386"/>
    </source>
</evidence>
<keyword evidence="3" id="KW-1185">Reference proteome</keyword>
<keyword evidence="1" id="KW-1133">Transmembrane helix</keyword>
<name>A0ABU5ZLX0_9BACL</name>
<reference evidence="2" key="1">
    <citation type="submission" date="2023-12" db="EMBL/GenBank/DDBJ databases">
        <title>Fervidustalea candida gen. nov., sp. nov., a novel member of the family Paenibacillaceae isolated from a geothermal area.</title>
        <authorList>
            <person name="Li W.-J."/>
            <person name="Jiao J.-Y."/>
            <person name="Chen Y."/>
        </authorList>
    </citation>
    <scope>NUCLEOTIDE SEQUENCE</scope>
    <source>
        <strain evidence="2">SYSU GA230002</strain>
    </source>
</reference>
<proteinExistence type="predicted"/>
<gene>
    <name evidence="2" type="ORF">VF724_17885</name>
</gene>
<dbReference type="Pfam" id="PF11382">
    <property type="entry name" value="MctB"/>
    <property type="match status" value="1"/>
</dbReference>
<organism evidence="2 3">
    <name type="scientific">Ferviditalea candida</name>
    <dbReference type="NCBI Taxonomy" id="3108399"/>
    <lineage>
        <taxon>Bacteria</taxon>
        <taxon>Bacillati</taxon>
        <taxon>Bacillota</taxon>
        <taxon>Bacilli</taxon>
        <taxon>Bacillales</taxon>
        <taxon>Paenibacillaceae</taxon>
        <taxon>Ferviditalea</taxon>
    </lineage>
</organism>
<keyword evidence="1" id="KW-0812">Transmembrane</keyword>